<organism evidence="4 5">
    <name type="scientific">Paraburkholderia fungorum</name>
    <dbReference type="NCBI Taxonomy" id="134537"/>
    <lineage>
        <taxon>Bacteria</taxon>
        <taxon>Pseudomonadati</taxon>
        <taxon>Pseudomonadota</taxon>
        <taxon>Betaproteobacteria</taxon>
        <taxon>Burkholderiales</taxon>
        <taxon>Burkholderiaceae</taxon>
        <taxon>Paraburkholderia</taxon>
    </lineage>
</organism>
<comment type="caution">
    <text evidence="4">The sequence shown here is derived from an EMBL/GenBank/DDBJ whole genome shotgun (WGS) entry which is preliminary data.</text>
</comment>
<dbReference type="Pfam" id="PF07364">
    <property type="entry name" value="DUF1485"/>
    <property type="match status" value="1"/>
</dbReference>
<accession>A0A420H0J2</accession>
<comment type="cofactor">
    <cofactor evidence="1">
        <name>Zn(2+)</name>
        <dbReference type="ChEBI" id="CHEBI:29105"/>
    </cofactor>
    <text evidence="1">Binds 1 zinc ion per subunit.</text>
</comment>
<dbReference type="OrthoDB" id="5288421at2"/>
<protein>
    <recommendedName>
        <fullName evidence="1">Microcystinase C</fullName>
        <shortName evidence="1">MlrC</shortName>
    </recommendedName>
</protein>
<keyword evidence="1" id="KW-0479">Metal-binding</keyword>
<dbReference type="InterPro" id="IPR015995">
    <property type="entry name" value="MlrC_N"/>
</dbReference>
<feature type="domain" description="Microcystin LR degradation protein MlrC C-terminal" evidence="2">
    <location>
        <begin position="297"/>
        <end position="470"/>
    </location>
</feature>
<gene>
    <name evidence="4" type="ORF">BCY88_02120</name>
</gene>
<dbReference type="GO" id="GO:0008237">
    <property type="term" value="F:metallopeptidase activity"/>
    <property type="evidence" value="ECO:0007669"/>
    <property type="project" value="UniProtKB-KW"/>
</dbReference>
<dbReference type="EMBL" id="MCAS01000001">
    <property type="protein sequence ID" value="RKF50980.1"/>
    <property type="molecule type" value="Genomic_DNA"/>
</dbReference>
<comment type="function">
    <text evidence="1">Involved in peptidolytic degradation of cyclic heptapeptide hepatotoxin microcystin (MC).</text>
</comment>
<dbReference type="Pfam" id="PF07171">
    <property type="entry name" value="MlrC_C"/>
    <property type="match status" value="1"/>
</dbReference>
<dbReference type="RefSeq" id="WP_120342610.1">
    <property type="nucleotide sequence ID" value="NZ_MCAS01000001.1"/>
</dbReference>
<dbReference type="GO" id="GO:0046872">
    <property type="term" value="F:metal ion binding"/>
    <property type="evidence" value="ECO:0007669"/>
    <property type="project" value="UniProtKB-KW"/>
</dbReference>
<evidence type="ECO:0000313" key="4">
    <source>
        <dbReference type="EMBL" id="RKF50980.1"/>
    </source>
</evidence>
<evidence type="ECO:0000313" key="5">
    <source>
        <dbReference type="Proteomes" id="UP000283709"/>
    </source>
</evidence>
<proteinExistence type="inferred from homology"/>
<feature type="domain" description="Microcystin LR degradation protein MlrC N-terminal" evidence="3">
    <location>
        <begin position="2"/>
        <end position="288"/>
    </location>
</feature>
<reference evidence="4 5" key="1">
    <citation type="submission" date="2016-07" db="EMBL/GenBank/DDBJ databases">
        <title>Genome analysis of Burkholderia fungorum ES3-20.</title>
        <authorList>
            <person name="Xu D."/>
            <person name="Yao R."/>
            <person name="Zheng S."/>
        </authorList>
    </citation>
    <scope>NUCLEOTIDE SEQUENCE [LARGE SCALE GENOMIC DNA]</scope>
    <source>
        <strain evidence="4 5">ES3-20</strain>
    </source>
</reference>
<keyword evidence="1" id="KW-0378">Hydrolase</keyword>
<dbReference type="Proteomes" id="UP000283709">
    <property type="component" value="Unassembled WGS sequence"/>
</dbReference>
<dbReference type="AlphaFoldDB" id="A0A420H0J2"/>
<keyword evidence="1" id="KW-0482">Metalloprotease</keyword>
<dbReference type="InterPro" id="IPR010799">
    <property type="entry name" value="MlrC_C"/>
</dbReference>
<comment type="similarity">
    <text evidence="1">Belongs to the peptidase M81 family.</text>
</comment>
<evidence type="ECO:0000256" key="1">
    <source>
        <dbReference type="PIRNR" id="PIRNR012702"/>
    </source>
</evidence>
<evidence type="ECO:0000259" key="3">
    <source>
        <dbReference type="Pfam" id="PF07364"/>
    </source>
</evidence>
<dbReference type="PIRSF" id="PIRSF012702">
    <property type="entry name" value="UCP012702"/>
    <property type="match status" value="1"/>
</dbReference>
<keyword evidence="1" id="KW-0645">Protease</keyword>
<dbReference type="InterPro" id="IPR009197">
    <property type="entry name" value="MlrC"/>
</dbReference>
<evidence type="ECO:0000259" key="2">
    <source>
        <dbReference type="Pfam" id="PF07171"/>
    </source>
</evidence>
<name>A0A420H0J2_9BURK</name>
<sequence>MKIYTAQLSTETNTFAPCPTGWGGFEESTIFHGDASLREPDGMGHVLAEVRRLAEEDGHEIVEGLCAEAQPSGRTIRAVYESLRDEILDGVKAALPLDAVILLLHGAMVAEGYDDCEGDLLAGVRAIVGPGVPISVTLDPHCHFTQLMKASADILIAYKEYPHIDAVDRAREAYQLALDMAAGRIRPTIGVFDCRMVGAWHTTSEPMAGFVRRMQSLEGHDGVLSVSLGHGFPWGDVPEAGAKLWVVTDNDFAKAEALAAQLAREFWELRNATRPAWLDIDSGLDRALAVDGGPVVLADVADNPGGGAPCDSTFILRRVVERQIAHAAIGCFWDLGAIQICKDAGVGATLNLRIGGKCSVYSGDPVDLRVTVRGVVERHTQSIMGLEQPLGRAVWVEADNGLDIALISVRTQVLGVDAFTGLGIDFAAKKLVIVKSTQHFQTDFAPRSKAIFHIAAPGALTTAFAELDYQQRDLNYWPRVSNPFAPAM</sequence>
<dbReference type="GO" id="GO:0006508">
    <property type="term" value="P:proteolysis"/>
    <property type="evidence" value="ECO:0007669"/>
    <property type="project" value="UniProtKB-KW"/>
</dbReference>